<dbReference type="GO" id="GO:0005737">
    <property type="term" value="C:cytoplasm"/>
    <property type="evidence" value="ECO:0007669"/>
    <property type="project" value="TreeGrafter"/>
</dbReference>
<proteinExistence type="inferred from homology"/>
<evidence type="ECO:0000256" key="3">
    <source>
        <dbReference type="ARBA" id="ARBA00022723"/>
    </source>
</evidence>
<dbReference type="NCBIfam" id="TIGR01460">
    <property type="entry name" value="HAD-SF-IIA"/>
    <property type="match status" value="1"/>
</dbReference>
<name>A0A7X1AX48_9BACT</name>
<comment type="cofactor">
    <cofactor evidence="1">
        <name>Mg(2+)</name>
        <dbReference type="ChEBI" id="CHEBI:18420"/>
    </cofactor>
</comment>
<dbReference type="SUPFAM" id="SSF56784">
    <property type="entry name" value="HAD-like"/>
    <property type="match status" value="1"/>
</dbReference>
<keyword evidence="3" id="KW-0479">Metal-binding</keyword>
<evidence type="ECO:0000313" key="7">
    <source>
        <dbReference type="Proteomes" id="UP000525652"/>
    </source>
</evidence>
<dbReference type="AlphaFoldDB" id="A0A7X1AX48"/>
<dbReference type="RefSeq" id="WP_185692239.1">
    <property type="nucleotide sequence ID" value="NZ_JACHVA010000053.1"/>
</dbReference>
<gene>
    <name evidence="6" type="ORF">H5P30_07030</name>
</gene>
<dbReference type="Proteomes" id="UP000525652">
    <property type="component" value="Unassembled WGS sequence"/>
</dbReference>
<dbReference type="Pfam" id="PF13344">
    <property type="entry name" value="Hydrolase_6"/>
    <property type="match status" value="1"/>
</dbReference>
<dbReference type="Pfam" id="PF13242">
    <property type="entry name" value="Hydrolase_like"/>
    <property type="match status" value="1"/>
</dbReference>
<accession>A0A7X1AX48</accession>
<comment type="caution">
    <text evidence="6">The sequence shown here is derived from an EMBL/GenBank/DDBJ whole genome shotgun (WGS) entry which is preliminary data.</text>
</comment>
<dbReference type="InterPro" id="IPR006357">
    <property type="entry name" value="HAD-SF_hydro_IIA"/>
</dbReference>
<reference evidence="6 7" key="1">
    <citation type="submission" date="2020-07" db="EMBL/GenBank/DDBJ databases">
        <authorList>
            <person name="Feng X."/>
        </authorList>
    </citation>
    <scope>NUCLEOTIDE SEQUENCE [LARGE SCALE GENOMIC DNA]</scope>
    <source>
        <strain evidence="6 7">JCM14086</strain>
    </source>
</reference>
<dbReference type="NCBIfam" id="TIGR01458">
    <property type="entry name" value="HAD-SF-IIA-hyp3"/>
    <property type="match status" value="1"/>
</dbReference>
<evidence type="ECO:0000256" key="5">
    <source>
        <dbReference type="ARBA" id="ARBA00039666"/>
    </source>
</evidence>
<dbReference type="GO" id="GO:0046872">
    <property type="term" value="F:metal ion binding"/>
    <property type="evidence" value="ECO:0007669"/>
    <property type="project" value="UniProtKB-KW"/>
</dbReference>
<evidence type="ECO:0000313" key="6">
    <source>
        <dbReference type="EMBL" id="MBC2601529.1"/>
    </source>
</evidence>
<keyword evidence="6" id="KW-0378">Hydrolase</keyword>
<dbReference type="EMBL" id="JACHVA010000053">
    <property type="protein sequence ID" value="MBC2601529.1"/>
    <property type="molecule type" value="Genomic_DNA"/>
</dbReference>
<evidence type="ECO:0000256" key="1">
    <source>
        <dbReference type="ARBA" id="ARBA00001946"/>
    </source>
</evidence>
<comment type="similarity">
    <text evidence="2">Belongs to the HAD-like hydrolase superfamily.</text>
</comment>
<dbReference type="GO" id="GO:0016791">
    <property type="term" value="F:phosphatase activity"/>
    <property type="evidence" value="ECO:0007669"/>
    <property type="project" value="InterPro"/>
</dbReference>
<evidence type="ECO:0000256" key="2">
    <source>
        <dbReference type="ARBA" id="ARBA00007958"/>
    </source>
</evidence>
<dbReference type="PANTHER" id="PTHR19288">
    <property type="entry name" value="4-NITROPHENYLPHOSPHATASE-RELATED"/>
    <property type="match status" value="1"/>
</dbReference>
<sequence length="255" mass="28358">MLKGIQGVLLDLSGTLYSGNERIEGTRKCLAELNERGIEYRFLTNTTTKSRSKIREKLASLKVEVDERLIITPMAAAREQIRKDGYLTANILVHEDARDDLGAIDESDDPDVVILGDLGDGYTYEVLNKAFRQLSNGAAFYALAKNRFFESNGELFLDMGAYVEALSYASHKQALCLGKPSETFFDRAVESLDLPKEAIAVVGDDLESDVLGAMDYGMKGVLVRTGKFSEETIKNVDREPDYVIDSIRDLPRLLD</sequence>
<dbReference type="Gene3D" id="3.40.50.1000">
    <property type="entry name" value="HAD superfamily/HAD-like"/>
    <property type="match status" value="2"/>
</dbReference>
<evidence type="ECO:0000256" key="4">
    <source>
        <dbReference type="ARBA" id="ARBA00022842"/>
    </source>
</evidence>
<dbReference type="PANTHER" id="PTHR19288:SF46">
    <property type="entry name" value="HALOACID DEHALOGENASE-LIKE HYDROLASE DOMAIN-CONTAINING PROTEIN 2"/>
    <property type="match status" value="1"/>
</dbReference>
<keyword evidence="4" id="KW-0460">Magnesium</keyword>
<keyword evidence="7" id="KW-1185">Reference proteome</keyword>
<dbReference type="InterPro" id="IPR036412">
    <property type="entry name" value="HAD-like_sf"/>
</dbReference>
<organism evidence="6 7">
    <name type="scientific">Puniceicoccus vermicola</name>
    <dbReference type="NCBI Taxonomy" id="388746"/>
    <lineage>
        <taxon>Bacteria</taxon>
        <taxon>Pseudomonadati</taxon>
        <taxon>Verrucomicrobiota</taxon>
        <taxon>Opitutia</taxon>
        <taxon>Puniceicoccales</taxon>
        <taxon>Puniceicoccaceae</taxon>
        <taxon>Puniceicoccus</taxon>
    </lineage>
</organism>
<dbReference type="InterPro" id="IPR006355">
    <property type="entry name" value="LHPP/HDHD2"/>
</dbReference>
<protein>
    <recommendedName>
        <fullName evidence="5">Haloacid dehalogenase-like hydrolase domain-containing protein 2</fullName>
    </recommendedName>
</protein>
<dbReference type="InterPro" id="IPR023214">
    <property type="entry name" value="HAD_sf"/>
</dbReference>